<dbReference type="PANTHER" id="PTHR31134">
    <property type="entry name" value="TRANSMEMBRANE PROTEIN 128"/>
    <property type="match status" value="1"/>
</dbReference>
<keyword evidence="4" id="KW-1185">Reference proteome</keyword>
<name>A0A8J2SGJ0_9STRA</name>
<feature type="region of interest" description="Disordered" evidence="1">
    <location>
        <begin position="1"/>
        <end position="22"/>
    </location>
</feature>
<dbReference type="Proteomes" id="UP000789595">
    <property type="component" value="Unassembled WGS sequence"/>
</dbReference>
<protein>
    <recommendedName>
        <fullName evidence="5">Transmembrane protein</fullName>
    </recommendedName>
</protein>
<keyword evidence="2" id="KW-0472">Membrane</keyword>
<reference evidence="3" key="1">
    <citation type="submission" date="2021-11" db="EMBL/GenBank/DDBJ databases">
        <authorList>
            <consortium name="Genoscope - CEA"/>
            <person name="William W."/>
        </authorList>
    </citation>
    <scope>NUCLEOTIDE SEQUENCE</scope>
</reference>
<feature type="transmembrane region" description="Helical" evidence="2">
    <location>
        <begin position="73"/>
        <end position="93"/>
    </location>
</feature>
<dbReference type="InterPro" id="IPR033579">
    <property type="entry name" value="TMEM128"/>
</dbReference>
<comment type="caution">
    <text evidence="3">The sequence shown here is derived from an EMBL/GenBank/DDBJ whole genome shotgun (WGS) entry which is preliminary data.</text>
</comment>
<feature type="transmembrane region" description="Helical" evidence="2">
    <location>
        <begin position="105"/>
        <end position="125"/>
    </location>
</feature>
<evidence type="ECO:0000313" key="3">
    <source>
        <dbReference type="EMBL" id="CAH0367274.1"/>
    </source>
</evidence>
<gene>
    <name evidence="3" type="ORF">PECAL_2P02880</name>
</gene>
<dbReference type="EMBL" id="CAKKNE010000002">
    <property type="protein sequence ID" value="CAH0367274.1"/>
    <property type="molecule type" value="Genomic_DNA"/>
</dbReference>
<organism evidence="3 4">
    <name type="scientific">Pelagomonas calceolata</name>
    <dbReference type="NCBI Taxonomy" id="35677"/>
    <lineage>
        <taxon>Eukaryota</taxon>
        <taxon>Sar</taxon>
        <taxon>Stramenopiles</taxon>
        <taxon>Ochrophyta</taxon>
        <taxon>Pelagophyceae</taxon>
        <taxon>Pelagomonadales</taxon>
        <taxon>Pelagomonadaceae</taxon>
        <taxon>Pelagomonas</taxon>
    </lineage>
</organism>
<dbReference type="OrthoDB" id="58903at2759"/>
<feature type="transmembrane region" description="Helical" evidence="2">
    <location>
        <begin position="131"/>
        <end position="154"/>
    </location>
</feature>
<evidence type="ECO:0000313" key="4">
    <source>
        <dbReference type="Proteomes" id="UP000789595"/>
    </source>
</evidence>
<dbReference type="Pfam" id="PF20479">
    <property type="entry name" value="TMEM128"/>
    <property type="match status" value="1"/>
</dbReference>
<dbReference type="PANTHER" id="PTHR31134:SF1">
    <property type="entry name" value="TRANSMEMBRANE PROTEIN 128"/>
    <property type="match status" value="1"/>
</dbReference>
<proteinExistence type="predicted"/>
<evidence type="ECO:0008006" key="5">
    <source>
        <dbReference type="Google" id="ProtNLM"/>
    </source>
</evidence>
<sequence>MSAPRQRYSRVPTEDAATTRAAAKKRRSELAEQVATKIQAAAWVAAGGFVAYQTDLPVVLLAGTETNRFWCDVAAACFAANCVLCFYLTVWLPHVQRIDLEWNVYCPRVIPTMTVLGLTCGFSLIRGLWPVWGLLTPLILGLVAMACLMSLHFIPIPC</sequence>
<evidence type="ECO:0000256" key="2">
    <source>
        <dbReference type="SAM" id="Phobius"/>
    </source>
</evidence>
<evidence type="ECO:0000256" key="1">
    <source>
        <dbReference type="SAM" id="MobiDB-lite"/>
    </source>
</evidence>
<keyword evidence="2" id="KW-0812">Transmembrane</keyword>
<dbReference type="AlphaFoldDB" id="A0A8J2SGJ0"/>
<accession>A0A8J2SGJ0</accession>
<keyword evidence="2" id="KW-1133">Transmembrane helix</keyword>